<accession>A0AAW2JZU3</accession>
<organism evidence="1">
    <name type="scientific">Sesamum angustifolium</name>
    <dbReference type="NCBI Taxonomy" id="2727405"/>
    <lineage>
        <taxon>Eukaryota</taxon>
        <taxon>Viridiplantae</taxon>
        <taxon>Streptophyta</taxon>
        <taxon>Embryophyta</taxon>
        <taxon>Tracheophyta</taxon>
        <taxon>Spermatophyta</taxon>
        <taxon>Magnoliopsida</taxon>
        <taxon>eudicotyledons</taxon>
        <taxon>Gunneridae</taxon>
        <taxon>Pentapetalae</taxon>
        <taxon>asterids</taxon>
        <taxon>lamiids</taxon>
        <taxon>Lamiales</taxon>
        <taxon>Pedaliaceae</taxon>
        <taxon>Sesamum</taxon>
    </lineage>
</organism>
<proteinExistence type="predicted"/>
<comment type="caution">
    <text evidence="1">The sequence shown here is derived from an EMBL/GenBank/DDBJ whole genome shotgun (WGS) entry which is preliminary data.</text>
</comment>
<name>A0AAW2JZU3_9LAMI</name>
<sequence length="92" mass="10722">MYCTQFNLSVRISSERFLECEYYSPKMVSKMSPAPDMPGLPLDAPSVLSLYQPSLWFPLMDNNCFLPLDSRLERDVEGINSEEVSLYMFRFH</sequence>
<protein>
    <submittedName>
        <fullName evidence="1">Uncharacterized protein</fullName>
    </submittedName>
</protein>
<gene>
    <name evidence="1" type="ORF">Sangu_3148200</name>
</gene>
<dbReference type="AlphaFoldDB" id="A0AAW2JZU3"/>
<reference evidence="1" key="1">
    <citation type="submission" date="2020-06" db="EMBL/GenBank/DDBJ databases">
        <authorList>
            <person name="Li T."/>
            <person name="Hu X."/>
            <person name="Zhang T."/>
            <person name="Song X."/>
            <person name="Zhang H."/>
            <person name="Dai N."/>
            <person name="Sheng W."/>
            <person name="Hou X."/>
            <person name="Wei L."/>
        </authorList>
    </citation>
    <scope>NUCLEOTIDE SEQUENCE</scope>
    <source>
        <strain evidence="1">G01</strain>
        <tissue evidence="1">Leaf</tissue>
    </source>
</reference>
<evidence type="ECO:0000313" key="1">
    <source>
        <dbReference type="EMBL" id="KAL0299941.1"/>
    </source>
</evidence>
<reference evidence="1" key="2">
    <citation type="journal article" date="2024" name="Plant">
        <title>Genomic evolution and insights into agronomic trait innovations of Sesamum species.</title>
        <authorList>
            <person name="Miao H."/>
            <person name="Wang L."/>
            <person name="Qu L."/>
            <person name="Liu H."/>
            <person name="Sun Y."/>
            <person name="Le M."/>
            <person name="Wang Q."/>
            <person name="Wei S."/>
            <person name="Zheng Y."/>
            <person name="Lin W."/>
            <person name="Duan Y."/>
            <person name="Cao H."/>
            <person name="Xiong S."/>
            <person name="Wang X."/>
            <person name="Wei L."/>
            <person name="Li C."/>
            <person name="Ma Q."/>
            <person name="Ju M."/>
            <person name="Zhao R."/>
            <person name="Li G."/>
            <person name="Mu C."/>
            <person name="Tian Q."/>
            <person name="Mei H."/>
            <person name="Zhang T."/>
            <person name="Gao T."/>
            <person name="Zhang H."/>
        </authorList>
    </citation>
    <scope>NUCLEOTIDE SEQUENCE</scope>
    <source>
        <strain evidence="1">G01</strain>
    </source>
</reference>
<dbReference type="EMBL" id="JACGWK010000429">
    <property type="protein sequence ID" value="KAL0299941.1"/>
    <property type="molecule type" value="Genomic_DNA"/>
</dbReference>